<dbReference type="Proteomes" id="UP000094056">
    <property type="component" value="Unassembled WGS sequence"/>
</dbReference>
<dbReference type="AlphaFoldDB" id="A0A1E3XGY6"/>
<feature type="transmembrane region" description="Helical" evidence="7">
    <location>
        <begin position="243"/>
        <end position="262"/>
    </location>
</feature>
<evidence type="ECO:0000256" key="5">
    <source>
        <dbReference type="ARBA" id="ARBA00022989"/>
    </source>
</evidence>
<evidence type="ECO:0000256" key="3">
    <source>
        <dbReference type="ARBA" id="ARBA00022475"/>
    </source>
</evidence>
<accession>A0A1E3XGY6</accession>
<dbReference type="InterPro" id="IPR005614">
    <property type="entry name" value="NrfD-like"/>
</dbReference>
<keyword evidence="3" id="KW-1003">Cell membrane</keyword>
<feature type="transmembrane region" description="Helical" evidence="7">
    <location>
        <begin position="269"/>
        <end position="290"/>
    </location>
</feature>
<dbReference type="GO" id="GO:0005886">
    <property type="term" value="C:plasma membrane"/>
    <property type="evidence" value="ECO:0007669"/>
    <property type="project" value="UniProtKB-SubCell"/>
</dbReference>
<comment type="subcellular location">
    <subcellularLocation>
        <location evidence="1">Cell membrane</location>
        <topology evidence="1">Multi-pass membrane protein</topology>
    </subcellularLocation>
</comment>
<feature type="transmembrane region" description="Helical" evidence="7">
    <location>
        <begin position="157"/>
        <end position="182"/>
    </location>
</feature>
<dbReference type="PATRIC" id="fig|1872076.5.peg.750"/>
<keyword evidence="4 7" id="KW-0812">Transmembrane</keyword>
<evidence type="ECO:0000256" key="1">
    <source>
        <dbReference type="ARBA" id="ARBA00004651"/>
    </source>
</evidence>
<dbReference type="PANTHER" id="PTHR34856:SF2">
    <property type="entry name" value="PROTEIN NRFD"/>
    <property type="match status" value="1"/>
</dbReference>
<keyword evidence="6 7" id="KW-0472">Membrane</keyword>
<evidence type="ECO:0000313" key="8">
    <source>
        <dbReference type="EMBL" id="ODS34174.1"/>
    </source>
</evidence>
<keyword evidence="5 7" id="KW-1133">Transmembrane helix</keyword>
<evidence type="ECO:0000256" key="2">
    <source>
        <dbReference type="ARBA" id="ARBA00008929"/>
    </source>
</evidence>
<sequence length="300" mass="33424">MVEVREIYNVQHEMPLGILIANYFYLTGLSAGSFILSTLAYGFGIQRYKPISKSAIILATVLLLVAPINLVVDLEQPFRFYHLFLYFNFTSPITYGSFLLTVYPICCIVYTYYMFRENLKLAKICGLVGIPLALLVHGYTGFIMALGKARILWNTALMPTIFLVSAMVSGLALMILVVLIMYIFKPDQRNTYKDLVIDLGRILVFTIIVDLALIGCDLIVLFTSHHDAYHAAMLILKGSFAPLFVGVEIFLGSVIPLILLLMPFVRKSLISHAVASVLVMIGIFAMRYVMVVGGQSLPLS</sequence>
<dbReference type="EMBL" id="MAYW01000011">
    <property type="protein sequence ID" value="ODS34174.1"/>
    <property type="molecule type" value="Genomic_DNA"/>
</dbReference>
<feature type="transmembrane region" description="Helical" evidence="7">
    <location>
        <begin position="124"/>
        <end position="145"/>
    </location>
</feature>
<name>A0A1E3XGY6_9BACT</name>
<organism evidence="8 9">
    <name type="scientific">Candidatus Scalindua rubra</name>
    <dbReference type="NCBI Taxonomy" id="1872076"/>
    <lineage>
        <taxon>Bacteria</taxon>
        <taxon>Pseudomonadati</taxon>
        <taxon>Planctomycetota</taxon>
        <taxon>Candidatus Brocadiia</taxon>
        <taxon>Candidatus Brocadiales</taxon>
        <taxon>Candidatus Scalinduaceae</taxon>
        <taxon>Candidatus Scalindua</taxon>
    </lineage>
</organism>
<feature type="transmembrane region" description="Helical" evidence="7">
    <location>
        <begin position="202"/>
        <end position="223"/>
    </location>
</feature>
<evidence type="ECO:0000256" key="7">
    <source>
        <dbReference type="SAM" id="Phobius"/>
    </source>
</evidence>
<comment type="caution">
    <text evidence="8">The sequence shown here is derived from an EMBL/GenBank/DDBJ whole genome shotgun (WGS) entry which is preliminary data.</text>
</comment>
<dbReference type="Pfam" id="PF03916">
    <property type="entry name" value="NrfD"/>
    <property type="match status" value="1"/>
</dbReference>
<reference evidence="8 9" key="1">
    <citation type="submission" date="2016-07" db="EMBL/GenBank/DDBJ databases">
        <title>Draft genome of Scalindua rubra, obtained from a brine-seawater interface in the Red Sea, sheds light on salt adaptation in anammox bacteria.</title>
        <authorList>
            <person name="Speth D.R."/>
            <person name="Lagkouvardos I."/>
            <person name="Wang Y."/>
            <person name="Qian P.-Y."/>
            <person name="Dutilh B.E."/>
            <person name="Jetten M.S."/>
        </authorList>
    </citation>
    <scope>NUCLEOTIDE SEQUENCE [LARGE SCALE GENOMIC DNA]</scope>
    <source>
        <strain evidence="8">BSI-1</strain>
    </source>
</reference>
<feature type="transmembrane region" description="Helical" evidence="7">
    <location>
        <begin position="23"/>
        <end position="43"/>
    </location>
</feature>
<feature type="transmembrane region" description="Helical" evidence="7">
    <location>
        <begin position="92"/>
        <end position="112"/>
    </location>
</feature>
<proteinExistence type="inferred from homology"/>
<comment type="similarity">
    <text evidence="2">Belongs to the NrfD family.</text>
</comment>
<evidence type="ECO:0000256" key="4">
    <source>
        <dbReference type="ARBA" id="ARBA00022692"/>
    </source>
</evidence>
<dbReference type="Gene3D" id="1.20.1630.10">
    <property type="entry name" value="Formate dehydrogenase/DMSO reductase domain"/>
    <property type="match status" value="1"/>
</dbReference>
<evidence type="ECO:0000313" key="9">
    <source>
        <dbReference type="Proteomes" id="UP000094056"/>
    </source>
</evidence>
<protein>
    <submittedName>
        <fullName evidence="8">Putative hydrogenase 2 b cytochrome subunit</fullName>
    </submittedName>
</protein>
<gene>
    <name evidence="8" type="ORF">SCARUB_00650</name>
</gene>
<dbReference type="PANTHER" id="PTHR34856">
    <property type="entry name" value="PROTEIN NRFD"/>
    <property type="match status" value="1"/>
</dbReference>
<evidence type="ECO:0000256" key="6">
    <source>
        <dbReference type="ARBA" id="ARBA00023136"/>
    </source>
</evidence>
<feature type="transmembrane region" description="Helical" evidence="7">
    <location>
        <begin position="55"/>
        <end position="72"/>
    </location>
</feature>
<dbReference type="InterPro" id="IPR052049">
    <property type="entry name" value="Electron_transfer_protein"/>
</dbReference>